<sequence length="259" mass="29841">MSYQAVIADSESVTRQTIRLHLEQSADFRLAAEAATGTEALVTLLQHRPEVVFLSLQLPRLDGFGVLKEIWPHFQPQVVFLSGTDQPALHALEESGVPFLPKAFTKSQFLQTLCHVKTNLASPHPQPPEPVDLLMRLLLSEEHTAKPSYLKRMLVKDSHKLFFIKTEDILYFDADGNYITLHTAKRNYTLYESLTQLEQRLDPADFTRINRSYIINLNYVEELECYFNGEYLVKLTGGHTLKWTRFYRDNVKAFLAKNR</sequence>
<evidence type="ECO:0000259" key="3">
    <source>
        <dbReference type="PROSITE" id="PS50930"/>
    </source>
</evidence>
<comment type="caution">
    <text evidence="1">Lacks conserved residue(s) required for the propagation of feature annotation.</text>
</comment>
<dbReference type="Pfam" id="PF00072">
    <property type="entry name" value="Response_reg"/>
    <property type="match status" value="1"/>
</dbReference>
<evidence type="ECO:0000256" key="1">
    <source>
        <dbReference type="PROSITE-ProRule" id="PRU00169"/>
    </source>
</evidence>
<keyword evidence="5" id="KW-1185">Reference proteome</keyword>
<dbReference type="Gene3D" id="3.40.50.2300">
    <property type="match status" value="1"/>
</dbReference>
<dbReference type="RefSeq" id="WP_188815041.1">
    <property type="nucleotide sequence ID" value="NZ_BMHT01000006.1"/>
</dbReference>
<dbReference type="InterPro" id="IPR007492">
    <property type="entry name" value="LytTR_DNA-bd_dom"/>
</dbReference>
<dbReference type="PROSITE" id="PS50930">
    <property type="entry name" value="HTH_LYTTR"/>
    <property type="match status" value="1"/>
</dbReference>
<dbReference type="Gene3D" id="2.40.50.1020">
    <property type="entry name" value="LytTr DNA-binding domain"/>
    <property type="match status" value="1"/>
</dbReference>
<evidence type="ECO:0000313" key="4">
    <source>
        <dbReference type="EMBL" id="GGF18088.1"/>
    </source>
</evidence>
<dbReference type="GO" id="GO:0003677">
    <property type="term" value="F:DNA binding"/>
    <property type="evidence" value="ECO:0007669"/>
    <property type="project" value="UniProtKB-KW"/>
</dbReference>
<protein>
    <submittedName>
        <fullName evidence="4">DNA-binding response regulator</fullName>
    </submittedName>
</protein>
<dbReference type="PANTHER" id="PTHR37299:SF1">
    <property type="entry name" value="STAGE 0 SPORULATION PROTEIN A HOMOLOG"/>
    <property type="match status" value="1"/>
</dbReference>
<organism evidence="4 5">
    <name type="scientific">Hymenobacter cavernae</name>
    <dbReference type="NCBI Taxonomy" id="2044852"/>
    <lineage>
        <taxon>Bacteria</taxon>
        <taxon>Pseudomonadati</taxon>
        <taxon>Bacteroidota</taxon>
        <taxon>Cytophagia</taxon>
        <taxon>Cytophagales</taxon>
        <taxon>Hymenobacteraceae</taxon>
        <taxon>Hymenobacter</taxon>
    </lineage>
</organism>
<dbReference type="InterPro" id="IPR011006">
    <property type="entry name" value="CheY-like_superfamily"/>
</dbReference>
<feature type="domain" description="HTH LytTR-type" evidence="3">
    <location>
        <begin position="153"/>
        <end position="257"/>
    </location>
</feature>
<accession>A0ABQ1UHP7</accession>
<dbReference type="SMART" id="SM00850">
    <property type="entry name" value="LytTR"/>
    <property type="match status" value="1"/>
</dbReference>
<dbReference type="InterPro" id="IPR001789">
    <property type="entry name" value="Sig_transdc_resp-reg_receiver"/>
</dbReference>
<gene>
    <name evidence="4" type="primary">algR</name>
    <name evidence="4" type="ORF">GCM10011383_31950</name>
</gene>
<reference evidence="5" key="1">
    <citation type="journal article" date="2019" name="Int. J. Syst. Evol. Microbiol.">
        <title>The Global Catalogue of Microorganisms (GCM) 10K type strain sequencing project: providing services to taxonomists for standard genome sequencing and annotation.</title>
        <authorList>
            <consortium name="The Broad Institute Genomics Platform"/>
            <consortium name="The Broad Institute Genome Sequencing Center for Infectious Disease"/>
            <person name="Wu L."/>
            <person name="Ma J."/>
        </authorList>
    </citation>
    <scope>NUCLEOTIDE SEQUENCE [LARGE SCALE GENOMIC DNA]</scope>
    <source>
        <strain evidence="5">CGMCC 1.15197</strain>
    </source>
</reference>
<dbReference type="PANTHER" id="PTHR37299">
    <property type="entry name" value="TRANSCRIPTIONAL REGULATOR-RELATED"/>
    <property type="match status" value="1"/>
</dbReference>
<dbReference type="SUPFAM" id="SSF52172">
    <property type="entry name" value="CheY-like"/>
    <property type="match status" value="1"/>
</dbReference>
<dbReference type="Proteomes" id="UP000632273">
    <property type="component" value="Unassembled WGS sequence"/>
</dbReference>
<keyword evidence="4" id="KW-0238">DNA-binding</keyword>
<feature type="domain" description="Response regulatory" evidence="2">
    <location>
        <begin position="4"/>
        <end position="117"/>
    </location>
</feature>
<evidence type="ECO:0000259" key="2">
    <source>
        <dbReference type="PROSITE" id="PS50110"/>
    </source>
</evidence>
<dbReference type="EMBL" id="BMHT01000006">
    <property type="protein sequence ID" value="GGF18088.1"/>
    <property type="molecule type" value="Genomic_DNA"/>
</dbReference>
<proteinExistence type="predicted"/>
<dbReference type="InterPro" id="IPR046947">
    <property type="entry name" value="LytR-like"/>
</dbReference>
<comment type="caution">
    <text evidence="4">The sequence shown here is derived from an EMBL/GenBank/DDBJ whole genome shotgun (WGS) entry which is preliminary data.</text>
</comment>
<name>A0ABQ1UHP7_9BACT</name>
<dbReference type="Pfam" id="PF04397">
    <property type="entry name" value="LytTR"/>
    <property type="match status" value="1"/>
</dbReference>
<dbReference type="PROSITE" id="PS50110">
    <property type="entry name" value="RESPONSE_REGULATORY"/>
    <property type="match status" value="1"/>
</dbReference>
<evidence type="ECO:0000313" key="5">
    <source>
        <dbReference type="Proteomes" id="UP000632273"/>
    </source>
</evidence>
<dbReference type="SMART" id="SM00448">
    <property type="entry name" value="REC"/>
    <property type="match status" value="1"/>
</dbReference>